<keyword evidence="3" id="KW-0813">Transport</keyword>
<evidence type="ECO:0000256" key="4">
    <source>
        <dbReference type="ARBA" id="ARBA00022475"/>
    </source>
</evidence>
<evidence type="ECO:0000259" key="12">
    <source>
        <dbReference type="PROSITE" id="PS52015"/>
    </source>
</evidence>
<dbReference type="PANTHER" id="PTHR33446">
    <property type="entry name" value="PROTEIN TONB-RELATED"/>
    <property type="match status" value="1"/>
</dbReference>
<dbReference type="EMBL" id="SNWD01000025">
    <property type="protein sequence ID" value="TDN77764.1"/>
    <property type="molecule type" value="Genomic_DNA"/>
</dbReference>
<dbReference type="AlphaFoldDB" id="A0A4R6FBZ4"/>
<keyword evidence="4" id="KW-1003">Cell membrane</keyword>
<accession>A0A4R6FBZ4</accession>
<feature type="transmembrane region" description="Helical" evidence="11">
    <location>
        <begin position="50"/>
        <end position="69"/>
    </location>
</feature>
<dbReference type="GO" id="GO:0031992">
    <property type="term" value="F:energy transducer activity"/>
    <property type="evidence" value="ECO:0007669"/>
    <property type="project" value="TreeGrafter"/>
</dbReference>
<dbReference type="GO" id="GO:0055085">
    <property type="term" value="P:transmembrane transport"/>
    <property type="evidence" value="ECO:0007669"/>
    <property type="project" value="InterPro"/>
</dbReference>
<gene>
    <name evidence="13" type="ORF">EV664_1257</name>
</gene>
<dbReference type="Pfam" id="PF03544">
    <property type="entry name" value="TonB_C"/>
    <property type="match status" value="1"/>
</dbReference>
<comment type="subcellular location">
    <subcellularLocation>
        <location evidence="1">Cell inner membrane</location>
        <topology evidence="1">Single-pass membrane protein</topology>
        <orientation evidence="1">Periplasmic side</orientation>
    </subcellularLocation>
</comment>
<proteinExistence type="inferred from homology"/>
<evidence type="ECO:0000256" key="3">
    <source>
        <dbReference type="ARBA" id="ARBA00022448"/>
    </source>
</evidence>
<feature type="region of interest" description="Disordered" evidence="10">
    <location>
        <begin position="120"/>
        <end position="140"/>
    </location>
</feature>
<evidence type="ECO:0000256" key="11">
    <source>
        <dbReference type="SAM" id="Phobius"/>
    </source>
</evidence>
<evidence type="ECO:0000256" key="10">
    <source>
        <dbReference type="SAM" id="MobiDB-lite"/>
    </source>
</evidence>
<reference evidence="13 14" key="1">
    <citation type="submission" date="2019-03" db="EMBL/GenBank/DDBJ databases">
        <title>Genomic Encyclopedia of Type Strains, Phase IV (KMG-IV): sequencing the most valuable type-strain genomes for metagenomic binning, comparative biology and taxonomic classification.</title>
        <authorList>
            <person name="Goeker M."/>
        </authorList>
    </citation>
    <scope>NUCLEOTIDE SEQUENCE [LARGE SCALE GENOMIC DNA]</scope>
    <source>
        <strain evidence="13 14">DSM 25059</strain>
    </source>
</reference>
<evidence type="ECO:0000256" key="9">
    <source>
        <dbReference type="ARBA" id="ARBA00023136"/>
    </source>
</evidence>
<evidence type="ECO:0000256" key="2">
    <source>
        <dbReference type="ARBA" id="ARBA00006555"/>
    </source>
</evidence>
<keyword evidence="7" id="KW-0653">Protein transport</keyword>
<dbReference type="NCBIfam" id="TIGR01352">
    <property type="entry name" value="tonB_Cterm"/>
    <property type="match status" value="1"/>
</dbReference>
<dbReference type="GO" id="GO:0015031">
    <property type="term" value="P:protein transport"/>
    <property type="evidence" value="ECO:0007669"/>
    <property type="project" value="UniProtKB-KW"/>
</dbReference>
<dbReference type="PROSITE" id="PS52015">
    <property type="entry name" value="TONB_CTD"/>
    <property type="match status" value="1"/>
</dbReference>
<dbReference type="RefSeq" id="WP_229668396.1">
    <property type="nucleotide sequence ID" value="NZ_BMLU01000026.1"/>
</dbReference>
<feature type="region of interest" description="Disordered" evidence="10">
    <location>
        <begin position="79"/>
        <end position="106"/>
    </location>
</feature>
<evidence type="ECO:0000256" key="7">
    <source>
        <dbReference type="ARBA" id="ARBA00022927"/>
    </source>
</evidence>
<dbReference type="InterPro" id="IPR051045">
    <property type="entry name" value="TonB-dependent_transducer"/>
</dbReference>
<keyword evidence="5" id="KW-0997">Cell inner membrane</keyword>
<evidence type="ECO:0000256" key="1">
    <source>
        <dbReference type="ARBA" id="ARBA00004383"/>
    </source>
</evidence>
<evidence type="ECO:0000256" key="5">
    <source>
        <dbReference type="ARBA" id="ARBA00022519"/>
    </source>
</evidence>
<evidence type="ECO:0000256" key="8">
    <source>
        <dbReference type="ARBA" id="ARBA00022989"/>
    </source>
</evidence>
<feature type="domain" description="TonB C-terminal" evidence="12">
    <location>
        <begin position="165"/>
        <end position="255"/>
    </location>
</feature>
<feature type="compositionally biased region" description="Pro residues" evidence="10">
    <location>
        <begin position="90"/>
        <end position="102"/>
    </location>
</feature>
<dbReference type="Proteomes" id="UP000295493">
    <property type="component" value="Unassembled WGS sequence"/>
</dbReference>
<dbReference type="InterPro" id="IPR037682">
    <property type="entry name" value="TonB_C"/>
</dbReference>
<dbReference type="GO" id="GO:0098797">
    <property type="term" value="C:plasma membrane protein complex"/>
    <property type="evidence" value="ECO:0007669"/>
    <property type="project" value="TreeGrafter"/>
</dbReference>
<name>A0A4R6FBZ4_9SPHN</name>
<keyword evidence="14" id="KW-1185">Reference proteome</keyword>
<dbReference type="PANTHER" id="PTHR33446:SF2">
    <property type="entry name" value="PROTEIN TONB"/>
    <property type="match status" value="1"/>
</dbReference>
<protein>
    <submittedName>
        <fullName evidence="13">Protein TonB</fullName>
    </submittedName>
</protein>
<comment type="caution">
    <text evidence="13">The sequence shown here is derived from an EMBL/GenBank/DDBJ whole genome shotgun (WGS) entry which is preliminary data.</text>
</comment>
<dbReference type="Gene3D" id="3.30.1150.10">
    <property type="match status" value="1"/>
</dbReference>
<evidence type="ECO:0000313" key="14">
    <source>
        <dbReference type="Proteomes" id="UP000295493"/>
    </source>
</evidence>
<sequence length="255" mass="27238">MLLALEDGRHGTHVDTGSRLRETVSTRRPVMGKVAGATVRSRYRQRTLDGRAIAIVAAIHVALGVAVLTTRMEFRQPEPHADLTTFDVAPPTPPRPIPPEPQPQNAAPQVVEAPVVAPDPLVRTPQPPPAIRTVSTPPKTQPAIFSPVTVSAPPAPPAPPAPVTPPSFDAAQLDNPAPRYPFLSRKAHEEGVVMLRVLVSPDGSAKTLQVDRTSGSKRLDDAALSTVRRWKFVAATQAGKAIEAWVLVPVKFSLG</sequence>
<evidence type="ECO:0000256" key="6">
    <source>
        <dbReference type="ARBA" id="ARBA00022692"/>
    </source>
</evidence>
<keyword evidence="9 11" id="KW-0472">Membrane</keyword>
<organism evidence="13 14">
    <name type="scientific">Stakelama pacifica</name>
    <dbReference type="NCBI Taxonomy" id="517720"/>
    <lineage>
        <taxon>Bacteria</taxon>
        <taxon>Pseudomonadati</taxon>
        <taxon>Pseudomonadota</taxon>
        <taxon>Alphaproteobacteria</taxon>
        <taxon>Sphingomonadales</taxon>
        <taxon>Sphingomonadaceae</taxon>
        <taxon>Stakelama</taxon>
    </lineage>
</organism>
<keyword evidence="8 11" id="KW-1133">Transmembrane helix</keyword>
<comment type="similarity">
    <text evidence="2">Belongs to the TonB family.</text>
</comment>
<dbReference type="SUPFAM" id="SSF74653">
    <property type="entry name" value="TolA/TonB C-terminal domain"/>
    <property type="match status" value="1"/>
</dbReference>
<evidence type="ECO:0000313" key="13">
    <source>
        <dbReference type="EMBL" id="TDN77764.1"/>
    </source>
</evidence>
<dbReference type="InterPro" id="IPR006260">
    <property type="entry name" value="TonB/TolA_C"/>
</dbReference>
<keyword evidence="6 11" id="KW-0812">Transmembrane</keyword>